<dbReference type="PROSITE" id="PS50157">
    <property type="entry name" value="ZINC_FINGER_C2H2_2"/>
    <property type="match status" value="1"/>
</dbReference>
<organism evidence="8 9">
    <name type="scientific">Romanomermis culicivorax</name>
    <name type="common">Nematode worm</name>
    <dbReference type="NCBI Taxonomy" id="13658"/>
    <lineage>
        <taxon>Eukaryota</taxon>
        <taxon>Metazoa</taxon>
        <taxon>Ecdysozoa</taxon>
        <taxon>Nematoda</taxon>
        <taxon>Enoplea</taxon>
        <taxon>Dorylaimia</taxon>
        <taxon>Mermithida</taxon>
        <taxon>Mermithoidea</taxon>
        <taxon>Mermithidae</taxon>
        <taxon>Romanomermis</taxon>
    </lineage>
</organism>
<keyword evidence="8" id="KW-1185">Reference proteome</keyword>
<evidence type="ECO:0000313" key="9">
    <source>
        <dbReference type="WBParaSite" id="nRc.2.0.1.t46268-RA"/>
    </source>
</evidence>
<dbReference type="SMART" id="SM00355">
    <property type="entry name" value="ZnF_C2H2"/>
    <property type="match status" value="5"/>
</dbReference>
<reference evidence="9" key="1">
    <citation type="submission" date="2022-11" db="UniProtKB">
        <authorList>
            <consortium name="WormBaseParasite"/>
        </authorList>
    </citation>
    <scope>IDENTIFICATION</scope>
</reference>
<dbReference type="PROSITE" id="PS00028">
    <property type="entry name" value="ZINC_FINGER_C2H2_1"/>
    <property type="match status" value="3"/>
</dbReference>
<keyword evidence="2" id="KW-0677">Repeat</keyword>
<proteinExistence type="predicted"/>
<sequence length="801" mass="89153">MDFHNVENSIKIKLIERTENLLPENIDQQQKDDNPAILVLDEDAEIAERNSHIMLGQRNLHVPHTPEFDDNVNVDENILLDYSLEPHHAASTPACDSCQTTTNIGKTATSADNASSTGEPVCESQSTPLKPVDFTGTVERAQAVNFQQTEILKDQNIESLPQATMTSATIIYNEINGDSEIQIEEIVKAKSGDQVNDKCDPQITVIDDDIQIVDNDTEADATRSLTVNKQNHFCQVCNRGFRTGRAVQEHMSSHIFDAGATCEQTFGVPLRHIVYVCRSCCLAYEDSDVFAKHIKKHGPIFGCPRCTAVSFDQTQMQLHEEAHNNGKLVFGCVTCRIAFRKEQNLLLHMNRMHEMNILWICLKCFMANTDWATMYSHVMTQHYSAYPVHPAKVLVPCATAKLHYQPIKPVEYESSLSLLTPAVRRLTAPAECPHRTFNTYNETLVACPVCGSMIAATRYLLENEDLRKVGQFKLLLVDEAQEKIEQDLHPACVNKTTVHPNLNSAITIDDRVAPPNITIANALPRASLPIQNVGMPCKKTFWLKMRSAVRVKCTSNATFISVTPATTATSSQRPILTPTMSEISRLLSSNNNNNNTAIAPGNQQLHLASQPMPHYRPRRLNVLTASKPLAAVAPSVPLISAQSRTSTPSIVPPGTNRSRASRPFSNVATQNRVGPAPIQSTNASITCSICNVIVQNQLKCDILHPPSACPVEHLWKHVWDDSRVWILQLLLYTLIFTPSETLLRSEGCLGAELTANKIFNQFIPTIIVHELNQWFKGTFGYWRANPKEPVLVDMVLLANKK</sequence>
<evidence type="ECO:0000256" key="2">
    <source>
        <dbReference type="ARBA" id="ARBA00022737"/>
    </source>
</evidence>
<protein>
    <submittedName>
        <fullName evidence="9">C2H2-type domain-containing protein</fullName>
    </submittedName>
</protein>
<dbReference type="AlphaFoldDB" id="A0A915L6Z8"/>
<evidence type="ECO:0000256" key="1">
    <source>
        <dbReference type="ARBA" id="ARBA00022723"/>
    </source>
</evidence>
<dbReference type="PANTHER" id="PTHR24379">
    <property type="entry name" value="KRAB AND ZINC FINGER DOMAIN-CONTAINING"/>
    <property type="match status" value="1"/>
</dbReference>
<name>A0A915L6Z8_ROMCU</name>
<evidence type="ECO:0000256" key="3">
    <source>
        <dbReference type="ARBA" id="ARBA00022771"/>
    </source>
</evidence>
<dbReference type="InterPro" id="IPR013087">
    <property type="entry name" value="Znf_C2H2_type"/>
</dbReference>
<dbReference type="Proteomes" id="UP000887565">
    <property type="component" value="Unplaced"/>
</dbReference>
<dbReference type="GO" id="GO:0008270">
    <property type="term" value="F:zinc ion binding"/>
    <property type="evidence" value="ECO:0007669"/>
    <property type="project" value="UniProtKB-KW"/>
</dbReference>
<dbReference type="Gene3D" id="3.30.160.60">
    <property type="entry name" value="Classic Zinc Finger"/>
    <property type="match status" value="2"/>
</dbReference>
<evidence type="ECO:0000313" key="8">
    <source>
        <dbReference type="Proteomes" id="UP000887565"/>
    </source>
</evidence>
<evidence type="ECO:0000259" key="7">
    <source>
        <dbReference type="PROSITE" id="PS50157"/>
    </source>
</evidence>
<feature type="region of interest" description="Disordered" evidence="6">
    <location>
        <begin position="108"/>
        <end position="128"/>
    </location>
</feature>
<evidence type="ECO:0000256" key="5">
    <source>
        <dbReference type="PROSITE-ProRule" id="PRU00042"/>
    </source>
</evidence>
<keyword evidence="4" id="KW-0862">Zinc</keyword>
<keyword evidence="1" id="KW-0479">Metal-binding</keyword>
<evidence type="ECO:0000256" key="6">
    <source>
        <dbReference type="SAM" id="MobiDB-lite"/>
    </source>
</evidence>
<evidence type="ECO:0000256" key="4">
    <source>
        <dbReference type="ARBA" id="ARBA00022833"/>
    </source>
</evidence>
<accession>A0A915L6Z8</accession>
<dbReference type="PANTHER" id="PTHR24379:SF121">
    <property type="entry name" value="C2H2-TYPE DOMAIN-CONTAINING PROTEIN"/>
    <property type="match status" value="1"/>
</dbReference>
<dbReference type="WBParaSite" id="nRc.2.0.1.t46268-RA">
    <property type="protein sequence ID" value="nRc.2.0.1.t46268-RA"/>
    <property type="gene ID" value="nRc.2.0.1.g46268"/>
</dbReference>
<keyword evidence="3 5" id="KW-0863">Zinc-finger</keyword>
<feature type="domain" description="C2H2-type" evidence="7">
    <location>
        <begin position="330"/>
        <end position="353"/>
    </location>
</feature>